<evidence type="ECO:0000313" key="1">
    <source>
        <dbReference type="EMBL" id="KAK0051012.1"/>
    </source>
</evidence>
<gene>
    <name evidence="1" type="ORF">Bpfe_019532</name>
</gene>
<reference evidence="1" key="1">
    <citation type="journal article" date="2023" name="PLoS Negl. Trop. Dis.">
        <title>A genome sequence for Biomphalaria pfeifferi, the major vector snail for the human-infecting parasite Schistosoma mansoni.</title>
        <authorList>
            <person name="Bu L."/>
            <person name="Lu L."/>
            <person name="Laidemitt M.R."/>
            <person name="Zhang S.M."/>
            <person name="Mutuku M."/>
            <person name="Mkoji G."/>
            <person name="Steinauer M."/>
            <person name="Loker E.S."/>
        </authorList>
    </citation>
    <scope>NUCLEOTIDE SEQUENCE</scope>
    <source>
        <strain evidence="1">KasaAsao</strain>
    </source>
</reference>
<accession>A0AAD8BAF5</accession>
<organism evidence="1 2">
    <name type="scientific">Biomphalaria pfeifferi</name>
    <name type="common">Bloodfluke planorb</name>
    <name type="synonym">Freshwater snail</name>
    <dbReference type="NCBI Taxonomy" id="112525"/>
    <lineage>
        <taxon>Eukaryota</taxon>
        <taxon>Metazoa</taxon>
        <taxon>Spiralia</taxon>
        <taxon>Lophotrochozoa</taxon>
        <taxon>Mollusca</taxon>
        <taxon>Gastropoda</taxon>
        <taxon>Heterobranchia</taxon>
        <taxon>Euthyneura</taxon>
        <taxon>Panpulmonata</taxon>
        <taxon>Hygrophila</taxon>
        <taxon>Lymnaeoidea</taxon>
        <taxon>Planorbidae</taxon>
        <taxon>Biomphalaria</taxon>
    </lineage>
</organism>
<evidence type="ECO:0000313" key="2">
    <source>
        <dbReference type="Proteomes" id="UP001233172"/>
    </source>
</evidence>
<reference evidence="1" key="2">
    <citation type="submission" date="2023-04" db="EMBL/GenBank/DDBJ databases">
        <authorList>
            <person name="Bu L."/>
            <person name="Lu L."/>
            <person name="Laidemitt M.R."/>
            <person name="Zhang S.M."/>
            <person name="Mutuku M."/>
            <person name="Mkoji G."/>
            <person name="Steinauer M."/>
            <person name="Loker E.S."/>
        </authorList>
    </citation>
    <scope>NUCLEOTIDE SEQUENCE</scope>
    <source>
        <strain evidence="1">KasaAsao</strain>
        <tissue evidence="1">Whole Snail</tissue>
    </source>
</reference>
<comment type="caution">
    <text evidence="1">The sequence shown here is derived from an EMBL/GenBank/DDBJ whole genome shotgun (WGS) entry which is preliminary data.</text>
</comment>
<sequence>MRKMCDKSQSIADVINQQYKRYLQMNMTNELSTETESARLHNIYSEEVIGMFSAAKKILQNATIGYISSRICGKKNKTLANLDSLSGSAKKEVVEWAIGTSRTRRQAEHLSQSERIKEMVKRAEQKCQQKEQQDRSKVEKILKRDNYIDSLKTFFPNVTTDTLNDVQEVLCGRSICHC</sequence>
<dbReference type="AlphaFoldDB" id="A0AAD8BAF5"/>
<dbReference type="EMBL" id="JASAOG010000108">
    <property type="protein sequence ID" value="KAK0051012.1"/>
    <property type="molecule type" value="Genomic_DNA"/>
</dbReference>
<name>A0AAD8BAF5_BIOPF</name>
<dbReference type="Proteomes" id="UP001233172">
    <property type="component" value="Unassembled WGS sequence"/>
</dbReference>
<protein>
    <submittedName>
        <fullName evidence="1">Protein bric-a-brac 2</fullName>
    </submittedName>
</protein>
<keyword evidence="2" id="KW-1185">Reference proteome</keyword>
<proteinExistence type="predicted"/>